<dbReference type="Gene3D" id="3.50.50.60">
    <property type="entry name" value="FAD/NAD(P)-binding domain"/>
    <property type="match status" value="1"/>
</dbReference>
<dbReference type="SUPFAM" id="SSF51905">
    <property type="entry name" value="FAD/NAD(P)-binding domain"/>
    <property type="match status" value="1"/>
</dbReference>
<evidence type="ECO:0000256" key="1">
    <source>
        <dbReference type="SAM" id="MobiDB-lite"/>
    </source>
</evidence>
<protein>
    <submittedName>
        <fullName evidence="3">FAD-binding protein</fullName>
    </submittedName>
</protein>
<evidence type="ECO:0000313" key="4">
    <source>
        <dbReference type="Proteomes" id="UP001596074"/>
    </source>
</evidence>
<feature type="compositionally biased region" description="Low complexity" evidence="1">
    <location>
        <begin position="213"/>
        <end position="223"/>
    </location>
</feature>
<evidence type="ECO:0000259" key="2">
    <source>
        <dbReference type="Pfam" id="PF07992"/>
    </source>
</evidence>
<gene>
    <name evidence="3" type="ORF">ACFPZN_12020</name>
</gene>
<accession>A0ABW0ZX43</accession>
<reference evidence="4" key="1">
    <citation type="journal article" date="2019" name="Int. J. Syst. Evol. Microbiol.">
        <title>The Global Catalogue of Microorganisms (GCM) 10K type strain sequencing project: providing services to taxonomists for standard genome sequencing and annotation.</title>
        <authorList>
            <consortium name="The Broad Institute Genomics Platform"/>
            <consortium name="The Broad Institute Genome Sequencing Center for Infectious Disease"/>
            <person name="Wu L."/>
            <person name="Ma J."/>
        </authorList>
    </citation>
    <scope>NUCLEOTIDE SEQUENCE [LARGE SCALE GENOMIC DNA]</scope>
    <source>
        <strain evidence="4">KCTC 42087</strain>
    </source>
</reference>
<dbReference type="InterPro" id="IPR036188">
    <property type="entry name" value="FAD/NAD-bd_sf"/>
</dbReference>
<evidence type="ECO:0000313" key="3">
    <source>
        <dbReference type="EMBL" id="MFC5746339.1"/>
    </source>
</evidence>
<sequence>MPLPRNADVVVVGFGVAGAAAALAAARAGARVTVLDRGVPTARPLALSRSARSRRALRSGLQRAALAAGVAVHPRCHVHELMMDAGRVCGVGYAAPPSDGGAATARLAETIVGEVGCSSVVLALDPRHWEFVGPAVWSAARASGDADGPPPTARPSPELAVRTWCAAREAGAAAASRQAELGFDAATGAVLMGAGLPVPGLYSAVGGRAADPAAGHRAGRGAALETARRSGAELRSVI</sequence>
<dbReference type="EMBL" id="JBHSON010000013">
    <property type="protein sequence ID" value="MFC5746339.1"/>
    <property type="molecule type" value="Genomic_DNA"/>
</dbReference>
<comment type="caution">
    <text evidence="3">The sequence shown here is derived from an EMBL/GenBank/DDBJ whole genome shotgun (WGS) entry which is preliminary data.</text>
</comment>
<dbReference type="Proteomes" id="UP001596074">
    <property type="component" value="Unassembled WGS sequence"/>
</dbReference>
<dbReference type="RefSeq" id="WP_378281962.1">
    <property type="nucleotide sequence ID" value="NZ_JBHSON010000013.1"/>
</dbReference>
<name>A0ABW0ZX43_9ACTN</name>
<dbReference type="Pfam" id="PF07992">
    <property type="entry name" value="Pyr_redox_2"/>
    <property type="match status" value="1"/>
</dbReference>
<dbReference type="InterPro" id="IPR023753">
    <property type="entry name" value="FAD/NAD-binding_dom"/>
</dbReference>
<feature type="domain" description="FAD/NAD(P)-binding" evidence="2">
    <location>
        <begin position="8"/>
        <end position="89"/>
    </location>
</feature>
<organism evidence="3 4">
    <name type="scientific">Actinomadura rugatobispora</name>
    <dbReference type="NCBI Taxonomy" id="1994"/>
    <lineage>
        <taxon>Bacteria</taxon>
        <taxon>Bacillati</taxon>
        <taxon>Actinomycetota</taxon>
        <taxon>Actinomycetes</taxon>
        <taxon>Streptosporangiales</taxon>
        <taxon>Thermomonosporaceae</taxon>
        <taxon>Actinomadura</taxon>
    </lineage>
</organism>
<feature type="region of interest" description="Disordered" evidence="1">
    <location>
        <begin position="213"/>
        <end position="238"/>
    </location>
</feature>
<proteinExistence type="predicted"/>
<keyword evidence="4" id="KW-1185">Reference proteome</keyword>